<evidence type="ECO:0000256" key="6">
    <source>
        <dbReference type="PIRNR" id="PIRNR001123"/>
    </source>
</evidence>
<proteinExistence type="inferred from homology"/>
<keyword evidence="4" id="KW-0479">Metal-binding</keyword>
<gene>
    <name evidence="7" type="ORF">OB236_38175</name>
</gene>
<sequence length="349" mass="37883">MKAQINQSYVIQLLEQLLNIPSPSGYCGTIMSFVEQEAEKLGFAMSYTKKGAGLITVPGANPDRVIGLSGHVDTLGAMVRSIKPSGMLRLTPVGGYMMNAIENEYCQIHTRDGRTYEGTILTTKPSVHVYPDARELKRDEAAMEIRLDEPVSSAEDVQKLGIGTGDFISFDPRVKSMDNGFFKSRHLDDKAGVAALFGLLELLHRNKITPAYTLKLLISTYEEVGHGAAYLPPDIDELLAVDMGAMGEDLTCTEFDVSICAKDSSGPYDYQMTSKLIELAKRDGIKHAVDIYPQYGSDATAALRGGSNIRAALIGPGVHASHGMERTHREAIIGTIALLAAYITEPNVI</sequence>
<evidence type="ECO:0000256" key="2">
    <source>
        <dbReference type="ARBA" id="ARBA00022438"/>
    </source>
</evidence>
<evidence type="ECO:0000256" key="5">
    <source>
        <dbReference type="ARBA" id="ARBA00022801"/>
    </source>
</evidence>
<dbReference type="InterPro" id="IPR023367">
    <property type="entry name" value="Peptidase_M42_dom2"/>
</dbReference>
<dbReference type="EMBL" id="JAOQIO010000124">
    <property type="protein sequence ID" value="MCU6797969.1"/>
    <property type="molecule type" value="Genomic_DNA"/>
</dbReference>
<keyword evidence="8" id="KW-1185">Reference proteome</keyword>
<evidence type="ECO:0000256" key="3">
    <source>
        <dbReference type="ARBA" id="ARBA00022670"/>
    </source>
</evidence>
<keyword evidence="2" id="KW-0031">Aminopeptidase</keyword>
<reference evidence="7 8" key="1">
    <citation type="submission" date="2022-09" db="EMBL/GenBank/DDBJ databases">
        <authorList>
            <person name="Han X.L."/>
            <person name="Wang Q."/>
            <person name="Lu T."/>
        </authorList>
    </citation>
    <scope>NUCLEOTIDE SEQUENCE [LARGE SCALE GENOMIC DNA]</scope>
    <source>
        <strain evidence="7 8">WQ 127069</strain>
    </source>
</reference>
<dbReference type="Gene3D" id="2.40.30.40">
    <property type="entry name" value="Peptidase M42, domain 2"/>
    <property type="match status" value="1"/>
</dbReference>
<dbReference type="PANTHER" id="PTHR32481:SF7">
    <property type="entry name" value="AMINOPEPTIDASE YHFE-RELATED"/>
    <property type="match status" value="1"/>
</dbReference>
<evidence type="ECO:0000256" key="4">
    <source>
        <dbReference type="ARBA" id="ARBA00022723"/>
    </source>
</evidence>
<accession>A0ABT2UTJ7</accession>
<dbReference type="Pfam" id="PF05343">
    <property type="entry name" value="Peptidase_M42"/>
    <property type="match status" value="1"/>
</dbReference>
<dbReference type="Gene3D" id="3.40.630.10">
    <property type="entry name" value="Zn peptidases"/>
    <property type="match status" value="1"/>
</dbReference>
<dbReference type="InterPro" id="IPR051464">
    <property type="entry name" value="Peptidase_M42_aminopept"/>
</dbReference>
<dbReference type="PIRSF" id="PIRSF001123">
    <property type="entry name" value="PepA_GA"/>
    <property type="match status" value="1"/>
</dbReference>
<evidence type="ECO:0000313" key="7">
    <source>
        <dbReference type="EMBL" id="MCU6797969.1"/>
    </source>
</evidence>
<dbReference type="SUPFAM" id="SSF101821">
    <property type="entry name" value="Aminopeptidase/glucanase lid domain"/>
    <property type="match status" value="1"/>
</dbReference>
<dbReference type="Proteomes" id="UP001652445">
    <property type="component" value="Unassembled WGS sequence"/>
</dbReference>
<comment type="similarity">
    <text evidence="1 6">Belongs to the peptidase M42 family.</text>
</comment>
<evidence type="ECO:0000256" key="1">
    <source>
        <dbReference type="ARBA" id="ARBA00006272"/>
    </source>
</evidence>
<keyword evidence="5" id="KW-0378">Hydrolase</keyword>
<keyword evidence="3" id="KW-0645">Protease</keyword>
<dbReference type="SUPFAM" id="SSF53187">
    <property type="entry name" value="Zn-dependent exopeptidases"/>
    <property type="match status" value="1"/>
</dbReference>
<comment type="caution">
    <text evidence="7">The sequence shown here is derived from an EMBL/GenBank/DDBJ whole genome shotgun (WGS) entry which is preliminary data.</text>
</comment>
<protein>
    <submittedName>
        <fullName evidence="7">M42 family metallopeptidase</fullName>
    </submittedName>
</protein>
<name>A0ABT2UTJ7_9BACL</name>
<dbReference type="RefSeq" id="WP_262688655.1">
    <property type="nucleotide sequence ID" value="NZ_JAOQIO010000124.1"/>
</dbReference>
<dbReference type="InterPro" id="IPR008007">
    <property type="entry name" value="Peptidase_M42"/>
</dbReference>
<organism evidence="7 8">
    <name type="scientific">Paenibacillus baimaensis</name>
    <dbReference type="NCBI Taxonomy" id="2982185"/>
    <lineage>
        <taxon>Bacteria</taxon>
        <taxon>Bacillati</taxon>
        <taxon>Bacillota</taxon>
        <taxon>Bacilli</taxon>
        <taxon>Bacillales</taxon>
        <taxon>Paenibacillaceae</taxon>
        <taxon>Paenibacillus</taxon>
    </lineage>
</organism>
<dbReference type="CDD" id="cd05657">
    <property type="entry name" value="M42_glucanase_like"/>
    <property type="match status" value="1"/>
</dbReference>
<dbReference type="PANTHER" id="PTHR32481">
    <property type="entry name" value="AMINOPEPTIDASE"/>
    <property type="match status" value="1"/>
</dbReference>
<evidence type="ECO:0000313" key="8">
    <source>
        <dbReference type="Proteomes" id="UP001652445"/>
    </source>
</evidence>